<dbReference type="Proteomes" id="UP000199034">
    <property type="component" value="Unassembled WGS sequence"/>
</dbReference>
<dbReference type="RefSeq" id="WP_090858067.1">
    <property type="nucleotide sequence ID" value="NZ_FMZM01000008.1"/>
</dbReference>
<gene>
    <name evidence="1" type="ORF">SAMN05421872_108176</name>
</gene>
<accession>A0A1G6V3G1</accession>
<sequence length="100" mass="10687">MLVWSLPLLVTLAFVALLLLPTTRDPLPPWFRTTLWLAALVVLALVGFLTGTAHFEVTQCRGAASTGECGVAVVEGLLWAVGGVALVAAAWLIDAFRRSR</sequence>
<reference evidence="2" key="1">
    <citation type="submission" date="2016-10" db="EMBL/GenBank/DDBJ databases">
        <authorList>
            <person name="Varghese N."/>
            <person name="Submissions S."/>
        </authorList>
    </citation>
    <scope>NUCLEOTIDE SEQUENCE [LARGE SCALE GENOMIC DNA]</scope>
    <source>
        <strain evidence="2">CGMCC 4.6858</strain>
    </source>
</reference>
<dbReference type="AlphaFoldDB" id="A0A1G6V3G1"/>
<keyword evidence="2" id="KW-1185">Reference proteome</keyword>
<dbReference type="STRING" id="1045774.SAMN05421872_108176"/>
<name>A0A1G6V3G1_9ACTN</name>
<evidence type="ECO:0000313" key="2">
    <source>
        <dbReference type="Proteomes" id="UP000199034"/>
    </source>
</evidence>
<organism evidence="1 2">
    <name type="scientific">Nocardioides lianchengensis</name>
    <dbReference type="NCBI Taxonomy" id="1045774"/>
    <lineage>
        <taxon>Bacteria</taxon>
        <taxon>Bacillati</taxon>
        <taxon>Actinomycetota</taxon>
        <taxon>Actinomycetes</taxon>
        <taxon>Propionibacteriales</taxon>
        <taxon>Nocardioidaceae</taxon>
        <taxon>Nocardioides</taxon>
    </lineage>
</organism>
<protein>
    <submittedName>
        <fullName evidence="1">Uncharacterized protein</fullName>
    </submittedName>
</protein>
<dbReference type="EMBL" id="FMZM01000008">
    <property type="protein sequence ID" value="SDD48068.1"/>
    <property type="molecule type" value="Genomic_DNA"/>
</dbReference>
<evidence type="ECO:0000313" key="1">
    <source>
        <dbReference type="EMBL" id="SDD48068.1"/>
    </source>
</evidence>
<proteinExistence type="predicted"/>